<gene>
    <name evidence="2" type="ORF">B9Z65_8144</name>
</gene>
<dbReference type="Proteomes" id="UP000243723">
    <property type="component" value="Unassembled WGS sequence"/>
</dbReference>
<evidence type="ECO:0000313" key="3">
    <source>
        <dbReference type="Proteomes" id="UP000243723"/>
    </source>
</evidence>
<keyword evidence="1" id="KW-0175">Coiled coil</keyword>
<evidence type="ECO:0000256" key="1">
    <source>
        <dbReference type="SAM" id="Coils"/>
    </source>
</evidence>
<dbReference type="EMBL" id="NHZQ01000363">
    <property type="protein sequence ID" value="PSK40204.1"/>
    <property type="molecule type" value="Genomic_DNA"/>
</dbReference>
<organism evidence="2 3">
    <name type="scientific">Elsinoe australis</name>
    <dbReference type="NCBI Taxonomy" id="40998"/>
    <lineage>
        <taxon>Eukaryota</taxon>
        <taxon>Fungi</taxon>
        <taxon>Dikarya</taxon>
        <taxon>Ascomycota</taxon>
        <taxon>Pezizomycotina</taxon>
        <taxon>Dothideomycetes</taxon>
        <taxon>Dothideomycetidae</taxon>
        <taxon>Myriangiales</taxon>
        <taxon>Elsinoaceae</taxon>
        <taxon>Elsinoe</taxon>
    </lineage>
</organism>
<sequence>MGYDTKPLQVNNHSTHEFDFHVWMNRLINDQQLTFDLGAVGSESIALHKLNTALMRLVDEQHWCLEEAERHSTISDRQIKFFRRTAEESQNQNQKLHQDMRNNQEQKQGEVNELRAQVMRLEQSISSSAATADFETDDAIIHQTKGLFHDMQTWAVTAIRSCKPGRTATGFAPIEWLRQYMPFHSWPNTYQGDVKKYLMGTLITSLIAPVNKMHKENLALSLCDFSAPKLLLATCLSQECPEGTSFSQWKKWLNSARNMIMAKNRTFLQTCGEAAVQTCIKFVVVHYEETSRNKLSTGMIKSLDRLYRRAFQLLVTIHFHPAVNHLIMFPACVWETKTLLSFDPRRHEDMEQEETAADTSVYLSSCVFPALIKTRNEQGDEIQEVVISKAKVHTHQMTATSPTYSDESEL</sequence>
<name>A0A2P7YW76_9PEZI</name>
<proteinExistence type="predicted"/>
<comment type="caution">
    <text evidence="2">The sequence shown here is derived from an EMBL/GenBank/DDBJ whole genome shotgun (WGS) entry which is preliminary data.</text>
</comment>
<accession>A0A2P7YW76</accession>
<keyword evidence="3" id="KW-1185">Reference proteome</keyword>
<protein>
    <submittedName>
        <fullName evidence="2">Uncharacterized protein</fullName>
    </submittedName>
</protein>
<feature type="coiled-coil region" evidence="1">
    <location>
        <begin position="79"/>
        <end position="124"/>
    </location>
</feature>
<dbReference type="AlphaFoldDB" id="A0A2P7YW76"/>
<dbReference type="OrthoDB" id="3944836at2759"/>
<evidence type="ECO:0000313" key="2">
    <source>
        <dbReference type="EMBL" id="PSK40204.1"/>
    </source>
</evidence>
<reference evidence="2 3" key="1">
    <citation type="submission" date="2017-05" db="EMBL/GenBank/DDBJ databases">
        <title>Draft genome sequence of Elsinoe australis.</title>
        <authorList>
            <person name="Cheng Q."/>
        </authorList>
    </citation>
    <scope>NUCLEOTIDE SEQUENCE [LARGE SCALE GENOMIC DNA]</scope>
    <source>
        <strain evidence="2 3">NL1</strain>
    </source>
</reference>